<organism evidence="1 2">
    <name type="scientific">Eragrostis curvula</name>
    <name type="common">weeping love grass</name>
    <dbReference type="NCBI Taxonomy" id="38414"/>
    <lineage>
        <taxon>Eukaryota</taxon>
        <taxon>Viridiplantae</taxon>
        <taxon>Streptophyta</taxon>
        <taxon>Embryophyta</taxon>
        <taxon>Tracheophyta</taxon>
        <taxon>Spermatophyta</taxon>
        <taxon>Magnoliopsida</taxon>
        <taxon>Liliopsida</taxon>
        <taxon>Poales</taxon>
        <taxon>Poaceae</taxon>
        <taxon>PACMAD clade</taxon>
        <taxon>Chloridoideae</taxon>
        <taxon>Eragrostideae</taxon>
        <taxon>Eragrostidinae</taxon>
        <taxon>Eragrostis</taxon>
    </lineage>
</organism>
<proteinExistence type="predicted"/>
<dbReference type="Gramene" id="TVT99267">
    <property type="protein sequence ID" value="TVT99267"/>
    <property type="gene ID" value="EJB05_55375"/>
</dbReference>
<dbReference type="Proteomes" id="UP000324897">
    <property type="component" value="Unassembled WGS sequence"/>
</dbReference>
<dbReference type="EMBL" id="RWGY01000737">
    <property type="protein sequence ID" value="TVT99267.1"/>
    <property type="molecule type" value="Genomic_DNA"/>
</dbReference>
<accession>A0A5J9SJT9</accession>
<evidence type="ECO:0000313" key="2">
    <source>
        <dbReference type="Proteomes" id="UP000324897"/>
    </source>
</evidence>
<name>A0A5J9SJT9_9POAL</name>
<dbReference type="AlphaFoldDB" id="A0A5J9SJT9"/>
<reference evidence="1 2" key="1">
    <citation type="journal article" date="2019" name="Sci. Rep.">
        <title>A high-quality genome of Eragrostis curvula grass provides insights into Poaceae evolution and supports new strategies to enhance forage quality.</title>
        <authorList>
            <person name="Carballo J."/>
            <person name="Santos B.A.C.M."/>
            <person name="Zappacosta D."/>
            <person name="Garbus I."/>
            <person name="Selva J.P."/>
            <person name="Gallo C.A."/>
            <person name="Diaz A."/>
            <person name="Albertini E."/>
            <person name="Caccamo M."/>
            <person name="Echenique V."/>
        </authorList>
    </citation>
    <scope>NUCLEOTIDE SEQUENCE [LARGE SCALE GENOMIC DNA]</scope>
    <source>
        <strain evidence="2">cv. Victoria</strain>
        <tissue evidence="1">Leaf</tissue>
    </source>
</reference>
<evidence type="ECO:0000313" key="1">
    <source>
        <dbReference type="EMBL" id="TVT99267.1"/>
    </source>
</evidence>
<sequence>MRDNQMTVKVQIDKVLMSFGFKNNLDALKETLKLIKEEAELHKKLEVEICRGEKLKATEKNCDENVMRTLNDNFTGHGLEDLKSFHDKLAESQGMFNGIGRARDSFAGEEQKLRRNMLNAMFP</sequence>
<protein>
    <submittedName>
        <fullName evidence="1">Uncharacterized protein</fullName>
    </submittedName>
</protein>
<comment type="caution">
    <text evidence="1">The sequence shown here is derived from an EMBL/GenBank/DDBJ whole genome shotgun (WGS) entry which is preliminary data.</text>
</comment>
<gene>
    <name evidence="1" type="ORF">EJB05_55375</name>
</gene>
<keyword evidence="2" id="KW-1185">Reference proteome</keyword>